<dbReference type="PANTHER" id="PTHR46825:SF7">
    <property type="entry name" value="D-ALANYL-D-ALANINE CARBOXYPEPTIDASE"/>
    <property type="match status" value="1"/>
</dbReference>
<dbReference type="Gene3D" id="3.40.710.10">
    <property type="entry name" value="DD-peptidase/beta-lactamase superfamily"/>
    <property type="match status" value="1"/>
</dbReference>
<protein>
    <submittedName>
        <fullName evidence="2">Serine hydrolase domain-containing protein</fullName>
    </submittedName>
</protein>
<evidence type="ECO:0000313" key="2">
    <source>
        <dbReference type="EMBL" id="GAA5185217.1"/>
    </source>
</evidence>
<dbReference type="SUPFAM" id="SSF56601">
    <property type="entry name" value="beta-lactamase/transpeptidase-like"/>
    <property type="match status" value="1"/>
</dbReference>
<organism evidence="2 3">
    <name type="scientific">Rugosimonospora acidiphila</name>
    <dbReference type="NCBI Taxonomy" id="556531"/>
    <lineage>
        <taxon>Bacteria</taxon>
        <taxon>Bacillati</taxon>
        <taxon>Actinomycetota</taxon>
        <taxon>Actinomycetes</taxon>
        <taxon>Micromonosporales</taxon>
        <taxon>Micromonosporaceae</taxon>
        <taxon>Rugosimonospora</taxon>
    </lineage>
</organism>
<keyword evidence="3" id="KW-1185">Reference proteome</keyword>
<gene>
    <name evidence="2" type="ORF">GCM10023322_28480</name>
</gene>
<dbReference type="InterPro" id="IPR001466">
    <property type="entry name" value="Beta-lactam-related"/>
</dbReference>
<dbReference type="Pfam" id="PF00144">
    <property type="entry name" value="Beta-lactamase"/>
    <property type="match status" value="1"/>
</dbReference>
<dbReference type="RefSeq" id="WP_345629735.1">
    <property type="nucleotide sequence ID" value="NZ_BAABJQ010000007.1"/>
</dbReference>
<comment type="caution">
    <text evidence="2">The sequence shown here is derived from an EMBL/GenBank/DDBJ whole genome shotgun (WGS) entry which is preliminary data.</text>
</comment>
<dbReference type="EMBL" id="BAABJQ010000007">
    <property type="protein sequence ID" value="GAA5185217.1"/>
    <property type="molecule type" value="Genomic_DNA"/>
</dbReference>
<name>A0ABP9RR23_9ACTN</name>
<sequence length="389" mass="42181">MRESLRTITDSAAGQDRPKLRKAIEEIVEAGFAGAQLRVHDERGEWVGSAGVRKLGEPAKPPTNGRFRIGSTTKTFTATVVLRLVAEGTLGLDAPADDYLPEYGLDRRITVRMLLQHTSGVFNFVGEVYDDGTFAPGIPAIDKEWVDNQFHTYQDEELVRLALSKPARFAPGTDWSYSNTNYVLAKLLIEKATGHRYAEELRRLILRPLGLSGTTVPGASPEVPEPHAHGYYQYQDAGQWKTVDATRQNPSVLSAAGDLISTTEDLHTFFSALMSGKLLPAPLLAEMRTPHPQSGDYRYGLGLFVEETDRGGTILHHNGGLWGWAALMYGTPDGGRTLTGSLTFGDAELDLAAMAGALEQAKRRLVKEVFCGGRAGSADGAADPTQPTG</sequence>
<evidence type="ECO:0000259" key="1">
    <source>
        <dbReference type="Pfam" id="PF00144"/>
    </source>
</evidence>
<reference evidence="3" key="1">
    <citation type="journal article" date="2019" name="Int. J. Syst. Evol. Microbiol.">
        <title>The Global Catalogue of Microorganisms (GCM) 10K type strain sequencing project: providing services to taxonomists for standard genome sequencing and annotation.</title>
        <authorList>
            <consortium name="The Broad Institute Genomics Platform"/>
            <consortium name="The Broad Institute Genome Sequencing Center for Infectious Disease"/>
            <person name="Wu L."/>
            <person name="Ma J."/>
        </authorList>
    </citation>
    <scope>NUCLEOTIDE SEQUENCE [LARGE SCALE GENOMIC DNA]</scope>
    <source>
        <strain evidence="3">JCM 18304</strain>
    </source>
</reference>
<evidence type="ECO:0000313" key="3">
    <source>
        <dbReference type="Proteomes" id="UP001501570"/>
    </source>
</evidence>
<proteinExistence type="predicted"/>
<dbReference type="InterPro" id="IPR012338">
    <property type="entry name" value="Beta-lactam/transpept-like"/>
</dbReference>
<dbReference type="Proteomes" id="UP001501570">
    <property type="component" value="Unassembled WGS sequence"/>
</dbReference>
<dbReference type="InterPro" id="IPR050491">
    <property type="entry name" value="AmpC-like"/>
</dbReference>
<dbReference type="GO" id="GO:0016787">
    <property type="term" value="F:hydrolase activity"/>
    <property type="evidence" value="ECO:0007669"/>
    <property type="project" value="UniProtKB-KW"/>
</dbReference>
<keyword evidence="2" id="KW-0378">Hydrolase</keyword>
<feature type="domain" description="Beta-lactamase-related" evidence="1">
    <location>
        <begin position="20"/>
        <end position="337"/>
    </location>
</feature>
<dbReference type="PANTHER" id="PTHR46825">
    <property type="entry name" value="D-ALANYL-D-ALANINE-CARBOXYPEPTIDASE/ENDOPEPTIDASE AMPH"/>
    <property type="match status" value="1"/>
</dbReference>
<accession>A0ABP9RR23</accession>